<reference evidence="1 2" key="1">
    <citation type="submission" date="2019-06" db="EMBL/GenBank/DDBJ databases">
        <title>Draft genome sequences of 15 bacterial species constituting the stable defined intestinal microbiota of the GM15 gnotobiotic mouse model.</title>
        <authorList>
            <person name="Elie C."/>
            <person name="Mathieu A."/>
            <person name="Saliou A."/>
            <person name="Darnaud M."/>
            <person name="Leulier F."/>
            <person name="Tamellini A."/>
        </authorList>
    </citation>
    <scope>NUCLEOTIDE SEQUENCE [LARGE SCALE GENOMIC DNA]</scope>
    <source>
        <strain evidence="1 2">JM4-15</strain>
    </source>
</reference>
<dbReference type="AlphaFoldDB" id="A0A845T026"/>
<organism evidence="1 2">
    <name type="scientific">Anaerotruncus colihominis</name>
    <dbReference type="NCBI Taxonomy" id="169435"/>
    <lineage>
        <taxon>Bacteria</taxon>
        <taxon>Bacillati</taxon>
        <taxon>Bacillota</taxon>
        <taxon>Clostridia</taxon>
        <taxon>Eubacteriales</taxon>
        <taxon>Oscillospiraceae</taxon>
        <taxon>Anaerotruncus</taxon>
    </lineage>
</organism>
<evidence type="ECO:0000313" key="2">
    <source>
        <dbReference type="Proteomes" id="UP000462501"/>
    </source>
</evidence>
<name>A0A845T026_9FIRM</name>
<accession>A0A845T026</accession>
<protein>
    <submittedName>
        <fullName evidence="1">Uncharacterized protein</fullName>
    </submittedName>
</protein>
<proteinExistence type="predicted"/>
<comment type="caution">
    <text evidence="1">The sequence shown here is derived from an EMBL/GenBank/DDBJ whole genome shotgun (WGS) entry which is preliminary data.</text>
</comment>
<dbReference type="Proteomes" id="UP000462501">
    <property type="component" value="Unassembled WGS sequence"/>
</dbReference>
<gene>
    <name evidence="1" type="ORF">FMM72_15075</name>
</gene>
<dbReference type="EMBL" id="VIQT01000021">
    <property type="protein sequence ID" value="NDO40528.1"/>
    <property type="molecule type" value="Genomic_DNA"/>
</dbReference>
<evidence type="ECO:0000313" key="1">
    <source>
        <dbReference type="EMBL" id="NDO40528.1"/>
    </source>
</evidence>
<sequence>MPKNFSRLCRKQWGRRCVYTGCAANSGVGVASIQAAPRTAGLALRLYRLRREQWGRRCLSGAAPRYGKQIVNKGEHLWRTGTRIRF</sequence>